<evidence type="ECO:0000256" key="3">
    <source>
        <dbReference type="ARBA" id="ARBA00022723"/>
    </source>
</evidence>
<dbReference type="NCBIfam" id="TIGR00075">
    <property type="entry name" value="hypD"/>
    <property type="match status" value="1"/>
</dbReference>
<dbReference type="Pfam" id="PF01924">
    <property type="entry name" value="HypD"/>
    <property type="match status" value="1"/>
</dbReference>
<evidence type="ECO:0000313" key="5">
    <source>
        <dbReference type="EMBL" id="SEJ28362.1"/>
    </source>
</evidence>
<dbReference type="PANTHER" id="PTHR30149:SF0">
    <property type="entry name" value="HYDROGENASE MATURATION FACTOR HYPD"/>
    <property type="match status" value="1"/>
</dbReference>
<dbReference type="InterPro" id="IPR042243">
    <property type="entry name" value="HypD_1"/>
</dbReference>
<evidence type="ECO:0000256" key="2">
    <source>
        <dbReference type="ARBA" id="ARBA00007888"/>
    </source>
</evidence>
<dbReference type="EMBL" id="FNZK01000005">
    <property type="protein sequence ID" value="SEJ28362.1"/>
    <property type="molecule type" value="Genomic_DNA"/>
</dbReference>
<dbReference type="Gene3D" id="3.40.50.11750">
    <property type="entry name" value="HypD, alpha/beta domain 1"/>
    <property type="match status" value="2"/>
</dbReference>
<reference evidence="5 6" key="1">
    <citation type="submission" date="2016-10" db="EMBL/GenBank/DDBJ databases">
        <authorList>
            <person name="de Groot N.N."/>
        </authorList>
    </citation>
    <scope>NUCLEOTIDE SEQUENCE [LARGE SCALE GENOMIC DNA]</scope>
    <source>
        <strain evidence="5 6">DSM 2179</strain>
    </source>
</reference>
<dbReference type="Gene3D" id="2.30.30.140">
    <property type="match status" value="1"/>
</dbReference>
<dbReference type="InterPro" id="IPR002780">
    <property type="entry name" value="Hyd_form_HypD"/>
</dbReference>
<dbReference type="Pfam" id="PF01455">
    <property type="entry name" value="HupF_HypC"/>
    <property type="match status" value="1"/>
</dbReference>
<keyword evidence="6" id="KW-1185">Reference proteome</keyword>
<dbReference type="PRINTS" id="PR00445">
    <property type="entry name" value="HUPFHYPC"/>
</dbReference>
<sequence length="417" mass="45626">MCIAAFGQIVEINGKTAVVSFRGALKKVSIMLLSKIQLGDTVVVHAGFATEIVKDQQKVYRDIVASDAYARQLLDAIEKESKRFNERKLKIMNFCGTHENTIAKYSLRSLLPPNIQLLSGPGCPVCVTPEEEIAMGLELATRKNVIITTFGDLLRVPTRWGSLEQCRLGGADVRIVYDISQALDLARKTKAEVVHFAVGFETTAPGTACAIQEAGNIENFSILSSHRITSPAMEYVMEHSKMDILLCPGHVAMVIGTAPFEELAQKYNLPCVISGFEPVDILQSILQAMCQFGKESSTAINQYENVVKTEGNPLAKKLIEETFTLKDATWRGVGVLPESRLVCRKEYSRFDAELKFGLTMPQIKATEENACMCGDVLMGMAPRYCPNFGGGCRPEHPAGPCMVTGEGACSIAYINRG</sequence>
<evidence type="ECO:0000256" key="4">
    <source>
        <dbReference type="ARBA" id="ARBA00023004"/>
    </source>
</evidence>
<proteinExistence type="inferred from homology"/>
<keyword evidence="3" id="KW-0479">Metal-binding</keyword>
<accession>A0A1H6XTY5</accession>
<dbReference type="PANTHER" id="PTHR30149">
    <property type="entry name" value="HYDROGENASE PROTEIN ASSEMBLY PROTEIN HYPD"/>
    <property type="match status" value="1"/>
</dbReference>
<dbReference type="GO" id="GO:0051539">
    <property type="term" value="F:4 iron, 4 sulfur cluster binding"/>
    <property type="evidence" value="ECO:0007669"/>
    <property type="project" value="TreeGrafter"/>
</dbReference>
<evidence type="ECO:0000256" key="1">
    <source>
        <dbReference type="ARBA" id="ARBA00006018"/>
    </source>
</evidence>
<dbReference type="STRING" id="84035.SAMN05660742_105122"/>
<gene>
    <name evidence="5" type="ORF">SAMN05660742_105122</name>
</gene>
<dbReference type="GO" id="GO:0005506">
    <property type="term" value="F:iron ion binding"/>
    <property type="evidence" value="ECO:0007669"/>
    <property type="project" value="TreeGrafter"/>
</dbReference>
<dbReference type="PIRSF" id="PIRSF005622">
    <property type="entry name" value="Hydrgn_mat_hypD"/>
    <property type="match status" value="1"/>
</dbReference>
<dbReference type="Proteomes" id="UP000199662">
    <property type="component" value="Unassembled WGS sequence"/>
</dbReference>
<name>A0A1H6XTY5_9FIRM</name>
<organism evidence="5 6">
    <name type="scientific">Propionispira arboris</name>
    <dbReference type="NCBI Taxonomy" id="84035"/>
    <lineage>
        <taxon>Bacteria</taxon>
        <taxon>Bacillati</taxon>
        <taxon>Bacillota</taxon>
        <taxon>Negativicutes</taxon>
        <taxon>Selenomonadales</taxon>
        <taxon>Selenomonadaceae</taxon>
        <taxon>Propionispira</taxon>
    </lineage>
</organism>
<evidence type="ECO:0000313" key="6">
    <source>
        <dbReference type="Proteomes" id="UP000199662"/>
    </source>
</evidence>
<dbReference type="GO" id="GO:0070025">
    <property type="term" value="F:carbon monoxide binding"/>
    <property type="evidence" value="ECO:0007669"/>
    <property type="project" value="TreeGrafter"/>
</dbReference>
<dbReference type="InterPro" id="IPR042244">
    <property type="entry name" value="HypD_2_sf"/>
</dbReference>
<dbReference type="GO" id="GO:0051604">
    <property type="term" value="P:protein maturation"/>
    <property type="evidence" value="ECO:0007669"/>
    <property type="project" value="TreeGrafter"/>
</dbReference>
<dbReference type="InterPro" id="IPR001109">
    <property type="entry name" value="Hydrogenase_HupF/HypC"/>
</dbReference>
<keyword evidence="4" id="KW-0408">Iron</keyword>
<protein>
    <submittedName>
        <fullName evidence="5">Hydrogenase expression/formation protein HypD</fullName>
    </submittedName>
</protein>
<comment type="similarity">
    <text evidence="1">Belongs to the HupF/HypC family.</text>
</comment>
<dbReference type="RefSeq" id="WP_091830304.1">
    <property type="nucleotide sequence ID" value="NZ_FNZK01000005.1"/>
</dbReference>
<dbReference type="AlphaFoldDB" id="A0A1H6XTY5"/>
<dbReference type="SUPFAM" id="SSF159127">
    <property type="entry name" value="HupF/HypC-like"/>
    <property type="match status" value="1"/>
</dbReference>
<dbReference type="Gene3D" id="6.10.20.100">
    <property type="match status" value="1"/>
</dbReference>
<comment type="similarity">
    <text evidence="2">Belongs to the HypD family.</text>
</comment>